<evidence type="ECO:0000256" key="1">
    <source>
        <dbReference type="SAM" id="MobiDB-lite"/>
    </source>
</evidence>
<evidence type="ECO:0000313" key="2">
    <source>
        <dbReference type="EMBL" id="KAK5965387.1"/>
    </source>
</evidence>
<dbReference type="Proteomes" id="UP001331761">
    <property type="component" value="Unassembled WGS sequence"/>
</dbReference>
<feature type="region of interest" description="Disordered" evidence="1">
    <location>
        <begin position="28"/>
        <end position="49"/>
    </location>
</feature>
<sequence length="182" mass="19324">MLHPVSMLKNATDLASVIASLFAKKKDAGPNSHAKVRGVRKRKSGSTITTSSSRIRLSGLWSFSSADMCSTNTTTVSGTMTSATTPSTENDTSDVYENSALDSVECSCSDVRSIGDTVDVKTLCDHEPDHRSLVVSDQKLKLPKSISSTSMSSNSNSSANLSFSCELLESILKDSCIDDASD</sequence>
<comment type="caution">
    <text evidence="2">The sequence shown here is derived from an EMBL/GenBank/DDBJ whole genome shotgun (WGS) entry which is preliminary data.</text>
</comment>
<feature type="compositionally biased region" description="Basic residues" evidence="1">
    <location>
        <begin position="34"/>
        <end position="44"/>
    </location>
</feature>
<name>A0AAN8IDW1_TRICO</name>
<reference evidence="2 3" key="1">
    <citation type="submission" date="2019-10" db="EMBL/GenBank/DDBJ databases">
        <title>Assembly and Annotation for the nematode Trichostrongylus colubriformis.</title>
        <authorList>
            <person name="Martin J."/>
        </authorList>
    </citation>
    <scope>NUCLEOTIDE SEQUENCE [LARGE SCALE GENOMIC DNA]</scope>
    <source>
        <strain evidence="2">G859</strain>
        <tissue evidence="2">Whole worm</tissue>
    </source>
</reference>
<proteinExistence type="predicted"/>
<dbReference type="AlphaFoldDB" id="A0AAN8IDW1"/>
<dbReference type="EMBL" id="WIXE01024676">
    <property type="protein sequence ID" value="KAK5965387.1"/>
    <property type="molecule type" value="Genomic_DNA"/>
</dbReference>
<keyword evidence="3" id="KW-1185">Reference proteome</keyword>
<gene>
    <name evidence="2" type="ORF">GCK32_016145</name>
</gene>
<organism evidence="2 3">
    <name type="scientific">Trichostrongylus colubriformis</name>
    <name type="common">Black scour worm</name>
    <dbReference type="NCBI Taxonomy" id="6319"/>
    <lineage>
        <taxon>Eukaryota</taxon>
        <taxon>Metazoa</taxon>
        <taxon>Ecdysozoa</taxon>
        <taxon>Nematoda</taxon>
        <taxon>Chromadorea</taxon>
        <taxon>Rhabditida</taxon>
        <taxon>Rhabditina</taxon>
        <taxon>Rhabditomorpha</taxon>
        <taxon>Strongyloidea</taxon>
        <taxon>Trichostrongylidae</taxon>
        <taxon>Trichostrongylus</taxon>
    </lineage>
</organism>
<accession>A0AAN8IDW1</accession>
<evidence type="ECO:0000313" key="3">
    <source>
        <dbReference type="Proteomes" id="UP001331761"/>
    </source>
</evidence>
<protein>
    <submittedName>
        <fullName evidence="2">Uncharacterized protein</fullName>
    </submittedName>
</protein>